<dbReference type="OrthoDB" id="5147232at2"/>
<evidence type="ECO:0000313" key="3">
    <source>
        <dbReference type="Proteomes" id="UP000314616"/>
    </source>
</evidence>
<sequence>MSKGRRGTAGRAGPLAISDHNRNDAGMEYLSGEAKDRVRAMSLYLVGALVVVGVAVGVYAVVIGFDRVSPAAVDAVARTGDPHDLVIRYVGGSPGCGDPARIQVDETADDVVVTAFTVARHATRQGFGCDDVGVLMVQTVRLAAPLDGREVRDGARDGAAVVVHDSLADLLEAS</sequence>
<protein>
    <submittedName>
        <fullName evidence="2">Uncharacterized protein</fullName>
    </submittedName>
</protein>
<gene>
    <name evidence="2" type="ORF">FE374_10890</name>
</gene>
<keyword evidence="1" id="KW-1133">Transmembrane helix</keyword>
<dbReference type="KEGG" id="gyu:FE374_10890"/>
<evidence type="ECO:0000256" key="1">
    <source>
        <dbReference type="SAM" id="Phobius"/>
    </source>
</evidence>
<dbReference type="RefSeq" id="WP_139929000.1">
    <property type="nucleotide sequence ID" value="NZ_CP040915.1"/>
</dbReference>
<feature type="transmembrane region" description="Helical" evidence="1">
    <location>
        <begin position="43"/>
        <end position="65"/>
    </location>
</feature>
<accession>A0A5B8C6T2</accession>
<name>A0A5B8C6T2_9MICO</name>
<keyword evidence="1" id="KW-0812">Transmembrane</keyword>
<dbReference type="EMBL" id="CP040915">
    <property type="protein sequence ID" value="QDC25045.1"/>
    <property type="molecule type" value="Genomic_DNA"/>
</dbReference>
<reference evidence="2 3" key="1">
    <citation type="submission" date="2019-05" db="EMBL/GenBank/DDBJ databases">
        <title>Georgenia *** sp. nov., and Georgenia *** sp. nov., isolated from the intestinal contents of plateau pika (Ochotona curzoniae) in the Qinghai-Tibet plateau of China.</title>
        <authorList>
            <person name="Tian Z."/>
        </authorList>
    </citation>
    <scope>NUCLEOTIDE SEQUENCE [LARGE SCALE GENOMIC DNA]</scope>
    <source>
        <strain evidence="2 3">Z443</strain>
    </source>
</reference>
<dbReference type="AlphaFoldDB" id="A0A5B8C6T2"/>
<keyword evidence="1" id="KW-0472">Membrane</keyword>
<organism evidence="2 3">
    <name type="scientific">Georgenia yuyongxinii</name>
    <dbReference type="NCBI Taxonomy" id="2589797"/>
    <lineage>
        <taxon>Bacteria</taxon>
        <taxon>Bacillati</taxon>
        <taxon>Actinomycetota</taxon>
        <taxon>Actinomycetes</taxon>
        <taxon>Micrococcales</taxon>
        <taxon>Bogoriellaceae</taxon>
        <taxon>Georgenia</taxon>
    </lineage>
</organism>
<evidence type="ECO:0000313" key="2">
    <source>
        <dbReference type="EMBL" id="QDC25045.1"/>
    </source>
</evidence>
<proteinExistence type="predicted"/>
<dbReference type="Proteomes" id="UP000314616">
    <property type="component" value="Chromosome"/>
</dbReference>